<evidence type="ECO:0000256" key="7">
    <source>
        <dbReference type="SAM" id="MobiDB-lite"/>
    </source>
</evidence>
<accession>A0A7S0VEC6</accession>
<evidence type="ECO:0000256" key="5">
    <source>
        <dbReference type="ARBA" id="ARBA00022989"/>
    </source>
</evidence>
<feature type="compositionally biased region" description="Basic and acidic residues" evidence="7">
    <location>
        <begin position="190"/>
        <end position="209"/>
    </location>
</feature>
<proteinExistence type="predicted"/>
<gene>
    <name evidence="8" type="ORF">PPAR00522_LOCUS14899</name>
</gene>
<dbReference type="PANTHER" id="PTHR12726">
    <property type="entry name" value="CERAMIDE GLUCOSYLTRANSFERASE"/>
    <property type="match status" value="1"/>
</dbReference>
<reference evidence="8" key="1">
    <citation type="submission" date="2021-01" db="EMBL/GenBank/DDBJ databases">
        <authorList>
            <person name="Corre E."/>
            <person name="Pelletier E."/>
            <person name="Niang G."/>
            <person name="Scheremetjew M."/>
            <person name="Finn R."/>
            <person name="Kale V."/>
            <person name="Holt S."/>
            <person name="Cochrane G."/>
            <person name="Meng A."/>
            <person name="Brown T."/>
            <person name="Cohen L."/>
        </authorList>
    </citation>
    <scope>NUCLEOTIDE SEQUENCE</scope>
    <source>
        <strain evidence="8">SAG 63-3</strain>
    </source>
</reference>
<dbReference type="AlphaFoldDB" id="A0A7S0VEC6"/>
<dbReference type="GO" id="GO:0016020">
    <property type="term" value="C:membrane"/>
    <property type="evidence" value="ECO:0007669"/>
    <property type="project" value="UniProtKB-SubCell"/>
</dbReference>
<evidence type="ECO:0000256" key="4">
    <source>
        <dbReference type="ARBA" id="ARBA00022692"/>
    </source>
</evidence>
<keyword evidence="6" id="KW-0472">Membrane</keyword>
<dbReference type="EMBL" id="HBFM01022976">
    <property type="protein sequence ID" value="CAD8780476.1"/>
    <property type="molecule type" value="Transcribed_RNA"/>
</dbReference>
<keyword evidence="5" id="KW-1133">Transmembrane helix</keyword>
<evidence type="ECO:0000256" key="6">
    <source>
        <dbReference type="ARBA" id="ARBA00023136"/>
    </source>
</evidence>
<keyword evidence="4" id="KW-0812">Transmembrane</keyword>
<dbReference type="InterPro" id="IPR025993">
    <property type="entry name" value="Ceramide_glucosylTrfase"/>
</dbReference>
<evidence type="ECO:0000256" key="2">
    <source>
        <dbReference type="ARBA" id="ARBA00022676"/>
    </source>
</evidence>
<evidence type="ECO:0000256" key="3">
    <source>
        <dbReference type="ARBA" id="ARBA00022679"/>
    </source>
</evidence>
<organism evidence="8">
    <name type="scientific">Polytomella parva</name>
    <dbReference type="NCBI Taxonomy" id="51329"/>
    <lineage>
        <taxon>Eukaryota</taxon>
        <taxon>Viridiplantae</taxon>
        <taxon>Chlorophyta</taxon>
        <taxon>core chlorophytes</taxon>
        <taxon>Chlorophyceae</taxon>
        <taxon>CS clade</taxon>
        <taxon>Chlamydomonadales</taxon>
        <taxon>Chlamydomonadaceae</taxon>
        <taxon>Polytomella</taxon>
    </lineage>
</organism>
<dbReference type="GO" id="GO:0006679">
    <property type="term" value="P:glucosylceramide biosynthetic process"/>
    <property type="evidence" value="ECO:0007669"/>
    <property type="project" value="TreeGrafter"/>
</dbReference>
<keyword evidence="3" id="KW-0808">Transferase</keyword>
<name>A0A7S0VEC6_9CHLO</name>
<evidence type="ECO:0000313" key="8">
    <source>
        <dbReference type="EMBL" id="CAD8780476.1"/>
    </source>
</evidence>
<keyword evidence="2" id="KW-0328">Glycosyltransferase</keyword>
<dbReference type="PANTHER" id="PTHR12726:SF0">
    <property type="entry name" value="CERAMIDE GLUCOSYLTRANSFERASE"/>
    <property type="match status" value="1"/>
</dbReference>
<feature type="region of interest" description="Disordered" evidence="7">
    <location>
        <begin position="189"/>
        <end position="209"/>
    </location>
</feature>
<dbReference type="GO" id="GO:0008120">
    <property type="term" value="F:ceramide glucosyltransferase activity"/>
    <property type="evidence" value="ECO:0007669"/>
    <property type="project" value="TreeGrafter"/>
</dbReference>
<evidence type="ECO:0000256" key="1">
    <source>
        <dbReference type="ARBA" id="ARBA00004141"/>
    </source>
</evidence>
<sequence>MDVIAIGSVLIGSIIGGHQLSKTINGSSIINTILETIEFQGAVLVLILLFGGWSRSAWMCRRERRSHKIYDGVCRENNYKKSPCPTPSLSHCKNTDPITGRHNETSFSWPAVDLIIPVKGCGSHSRSNWSTILDLDYPNDPLHSHRPRFFFVVEDASDPAVDLITSLIDDYSVRFALHIVHAPLFNGDGGMKKKGEKEEEGGIRGGREARQIEKNEVEETVNMDLNYPTETPAIASKQEVYIVVAGHTVTCSQKLHK</sequence>
<protein>
    <submittedName>
        <fullName evidence="8">Uncharacterized protein</fullName>
    </submittedName>
</protein>
<comment type="subcellular location">
    <subcellularLocation>
        <location evidence="1">Membrane</location>
        <topology evidence="1">Multi-pass membrane protein</topology>
    </subcellularLocation>
</comment>